<comment type="caution">
    <text evidence="3">The sequence shown here is derived from an EMBL/GenBank/DDBJ whole genome shotgun (WGS) entry which is preliminary data.</text>
</comment>
<proteinExistence type="predicted"/>
<protein>
    <recommendedName>
        <fullName evidence="2">CARDB domain-containing protein</fullName>
    </recommendedName>
</protein>
<dbReference type="InterPro" id="IPR009003">
    <property type="entry name" value="Peptidase_S1_PA"/>
</dbReference>
<evidence type="ECO:0000256" key="1">
    <source>
        <dbReference type="SAM" id="MobiDB-lite"/>
    </source>
</evidence>
<dbReference type="Proteomes" id="UP000702544">
    <property type="component" value="Unassembled WGS sequence"/>
</dbReference>
<dbReference type="EMBL" id="JAACAK010000049">
    <property type="protein sequence ID" value="NIR74924.1"/>
    <property type="molecule type" value="Genomic_DNA"/>
</dbReference>
<feature type="domain" description="CARDB" evidence="2">
    <location>
        <begin position="492"/>
        <end position="580"/>
    </location>
</feature>
<dbReference type="PROSITE" id="PS51257">
    <property type="entry name" value="PROKAR_LIPOPROTEIN"/>
    <property type="match status" value="1"/>
</dbReference>
<dbReference type="Gene3D" id="2.40.10.10">
    <property type="entry name" value="Trypsin-like serine proteases"/>
    <property type="match status" value="1"/>
</dbReference>
<organism evidence="3 4">
    <name type="scientific">Candidatus Kutchimonas denitrificans</name>
    <dbReference type="NCBI Taxonomy" id="3056748"/>
    <lineage>
        <taxon>Bacteria</taxon>
        <taxon>Pseudomonadati</taxon>
        <taxon>Gemmatimonadota</taxon>
        <taxon>Gemmatimonadia</taxon>
        <taxon>Candidatus Palauibacterales</taxon>
        <taxon>Candidatus Palauibacteraceae</taxon>
        <taxon>Candidatus Kutchimonas</taxon>
    </lineage>
</organism>
<name>A0AAE5CD08_9BACT</name>
<evidence type="ECO:0000259" key="2">
    <source>
        <dbReference type="Pfam" id="PF07705"/>
    </source>
</evidence>
<evidence type="ECO:0000313" key="4">
    <source>
        <dbReference type="Proteomes" id="UP000702544"/>
    </source>
</evidence>
<gene>
    <name evidence="3" type="ORF">GWO12_07390</name>
</gene>
<feature type="domain" description="CARDB" evidence="2">
    <location>
        <begin position="382"/>
        <end position="471"/>
    </location>
</feature>
<dbReference type="AlphaFoldDB" id="A0AAE5CD08"/>
<dbReference type="InterPro" id="IPR013783">
    <property type="entry name" value="Ig-like_fold"/>
</dbReference>
<sequence length="713" mass="73574">MATRRARQSFALTIASVLIAGLVWFGCSDDQRNVPTSPAQLGVAQLQEQLATAMAVQNRHSPELFEISGVVGTGTALGEDGRPEIRVFTVRPGIAGIPNRLDDIPVRVEVTGMFVARAAQTDPTARFPRPTPIGVSTGHPDITAGTIGARVTNGSSLFALSNNHIYANSNDAVIGDSELQPGPFDGGSDPQDKIGELADFEPIDFSGADNTIDAAIAAIDFRDFDGDGDSENGVGFETPAEGYGAPNATIFGDSDGDGVFDNTTDLIDLLVQKYGRTTALTTGTIEAVNVEVDVCYECNGPFCFSCSKLAHFVDQISITPGEFSGGGDSGSLIVTNDTDAKPVGLLFAGSSSRTLANRIDRVLNRFNVTVDDGTATLEPVTDIAVTGVSAPSSVVEGDVVSVDVTVENVGTEDVTSDITVTLNDDTDGVLIGTQTISGGLAAGSSTTLTYSWDTGSSSLGDHTLTGSHDVTDEDGTNDSASTVVTVESAITDIAISALSAPSSVVQGDVVSVDVTVENVGNQDVTGDITVTLDDDTDVVQIGTQTISGGLTAGGSTTLTYSWDTNGATLGDHTLTASHDFADDDATNDSRSTTVNVAEASENIHVGDLDGNSINNGSTWTAEVTISVHDGSHNPVTSATVTLSWNSRDVTGIGSCTTDATGQCTVSVSNIPKRTGDVTFTVDDVSHETLTYDASANHDSDGDSDGTTIVVNKP</sequence>
<evidence type="ECO:0000313" key="3">
    <source>
        <dbReference type="EMBL" id="NIR74924.1"/>
    </source>
</evidence>
<dbReference type="Pfam" id="PF07705">
    <property type="entry name" value="CARDB"/>
    <property type="match status" value="2"/>
</dbReference>
<dbReference type="InterPro" id="IPR008964">
    <property type="entry name" value="Invasin/intimin_cell_adhesion"/>
</dbReference>
<accession>A0AAE5CD08</accession>
<dbReference type="InterPro" id="IPR011635">
    <property type="entry name" value="CARDB"/>
</dbReference>
<feature type="compositionally biased region" description="Polar residues" evidence="1">
    <location>
        <begin position="704"/>
        <end position="713"/>
    </location>
</feature>
<dbReference type="Gene3D" id="2.60.40.10">
    <property type="entry name" value="Immunoglobulins"/>
    <property type="match status" value="3"/>
</dbReference>
<dbReference type="SUPFAM" id="SSF49373">
    <property type="entry name" value="Invasin/intimin cell-adhesion fragments"/>
    <property type="match status" value="1"/>
</dbReference>
<dbReference type="SUPFAM" id="SSF50494">
    <property type="entry name" value="Trypsin-like serine proteases"/>
    <property type="match status" value="1"/>
</dbReference>
<feature type="region of interest" description="Disordered" evidence="1">
    <location>
        <begin position="693"/>
        <end position="713"/>
    </location>
</feature>
<reference evidence="3 4" key="1">
    <citation type="submission" date="2020-01" db="EMBL/GenBank/DDBJ databases">
        <title>Genomes assembled from Gulf of Kutch pelagic sediment metagenomes.</title>
        <authorList>
            <person name="Chandrashekar M."/>
            <person name="Mahajan M.S."/>
            <person name="Dave K.J."/>
            <person name="Vatsa P."/>
            <person name="Nathani N.M."/>
        </authorList>
    </citation>
    <scope>NUCLEOTIDE SEQUENCE [LARGE SCALE GENOMIC DNA]</scope>
    <source>
        <strain evidence="3">KS3-K002</strain>
    </source>
</reference>
<dbReference type="InterPro" id="IPR043504">
    <property type="entry name" value="Peptidase_S1_PA_chymotrypsin"/>
</dbReference>